<protein>
    <submittedName>
        <fullName evidence="1">Uncharacterized protein</fullName>
    </submittedName>
</protein>
<keyword evidence="2" id="KW-1185">Reference proteome</keyword>
<dbReference type="Proteomes" id="UP000192277">
    <property type="component" value="Unassembled WGS sequence"/>
</dbReference>
<dbReference type="RefSeq" id="WP_041347349.1">
    <property type="nucleotide sequence ID" value="NZ_LWBO01000012.1"/>
</dbReference>
<evidence type="ECO:0000313" key="2">
    <source>
        <dbReference type="Proteomes" id="UP000192277"/>
    </source>
</evidence>
<proteinExistence type="predicted"/>
<sequence length="86" mass="8961">MVSVAALFTTTANLGNVTITAAVSSTLHINGNLINCDALPVTTGFVDINIDNLHCRVMVSDSKGNFSLDIIRCNSTPATAVIALLN</sequence>
<gene>
    <name evidence="1" type="ORF">A4D02_06605</name>
</gene>
<evidence type="ECO:0000313" key="1">
    <source>
        <dbReference type="EMBL" id="OQP48381.1"/>
    </source>
</evidence>
<comment type="caution">
    <text evidence="1">The sequence shown here is derived from an EMBL/GenBank/DDBJ whole genome shotgun (WGS) entry which is preliminary data.</text>
</comment>
<name>A0ABX3NWB2_9BACT</name>
<accession>A0ABX3NWB2</accession>
<reference evidence="1 2" key="1">
    <citation type="submission" date="2016-04" db="EMBL/GenBank/DDBJ databases">
        <authorList>
            <person name="Chen L."/>
            <person name="Zhuang W."/>
            <person name="Wang G."/>
        </authorList>
    </citation>
    <scope>NUCLEOTIDE SEQUENCE [LARGE SCALE GENOMIC DNA]</scope>
    <source>
        <strain evidence="2">GR20</strain>
    </source>
</reference>
<dbReference type="EMBL" id="LWBO01000012">
    <property type="protein sequence ID" value="OQP48381.1"/>
    <property type="molecule type" value="Genomic_DNA"/>
</dbReference>
<organism evidence="1 2">
    <name type="scientific">Niastella koreensis</name>
    <dbReference type="NCBI Taxonomy" id="354356"/>
    <lineage>
        <taxon>Bacteria</taxon>
        <taxon>Pseudomonadati</taxon>
        <taxon>Bacteroidota</taxon>
        <taxon>Chitinophagia</taxon>
        <taxon>Chitinophagales</taxon>
        <taxon>Chitinophagaceae</taxon>
        <taxon>Niastella</taxon>
    </lineage>
</organism>